<dbReference type="CDD" id="cd00160">
    <property type="entry name" value="RhoGEF"/>
    <property type="match status" value="1"/>
</dbReference>
<evidence type="ECO:0000259" key="8">
    <source>
        <dbReference type="PROSITE" id="PS50010"/>
    </source>
</evidence>
<comment type="subcellular location">
    <subcellularLocation>
        <location evidence="1">Cytoplasm</location>
    </subcellularLocation>
</comment>
<dbReference type="PANTHER" id="PTHR46006">
    <property type="entry name" value="RHO GUANINE NUCLEOTIDE EXCHANGE FACTOR AT 64C, ISOFORM A"/>
    <property type="match status" value="1"/>
</dbReference>
<dbReference type="EMBL" id="HADW01002187">
    <property type="protein sequence ID" value="SBP03587.1"/>
    <property type="molecule type" value="Transcribed_RNA"/>
</dbReference>
<evidence type="ECO:0000256" key="1">
    <source>
        <dbReference type="ARBA" id="ARBA00004496"/>
    </source>
</evidence>
<dbReference type="GO" id="GO:0035556">
    <property type="term" value="P:intracellular signal transduction"/>
    <property type="evidence" value="ECO:0007669"/>
    <property type="project" value="InterPro"/>
</dbReference>
<dbReference type="GO" id="GO:0035025">
    <property type="term" value="P:positive regulation of Rho protein signal transduction"/>
    <property type="evidence" value="ECO:0007669"/>
    <property type="project" value="TreeGrafter"/>
</dbReference>
<dbReference type="Pfam" id="PF00621">
    <property type="entry name" value="RhoGEF"/>
    <property type="match status" value="1"/>
</dbReference>
<dbReference type="CDD" id="cd10572">
    <property type="entry name" value="PH_RhoGEF3_XPLN"/>
    <property type="match status" value="1"/>
</dbReference>
<reference evidence="9" key="2">
    <citation type="submission" date="2016-06" db="EMBL/GenBank/DDBJ databases">
        <title>The genome of a short-lived fish provides insights into sex chromosome evolution and the genetic control of aging.</title>
        <authorList>
            <person name="Reichwald K."/>
            <person name="Felder M."/>
            <person name="Petzold A."/>
            <person name="Koch P."/>
            <person name="Groth M."/>
            <person name="Platzer M."/>
        </authorList>
    </citation>
    <scope>NUCLEOTIDE SEQUENCE</scope>
    <source>
        <tissue evidence="9">Brain</tissue>
    </source>
</reference>
<feature type="compositionally biased region" description="Polar residues" evidence="6">
    <location>
        <begin position="65"/>
        <end position="74"/>
    </location>
</feature>
<dbReference type="FunFam" id="1.20.900.10:FF:000010">
    <property type="entry name" value="Rho guanine nucleotide exchange factor 3 isoform 1"/>
    <property type="match status" value="1"/>
</dbReference>
<feature type="compositionally biased region" description="Low complexity" evidence="6">
    <location>
        <begin position="600"/>
        <end position="610"/>
    </location>
</feature>
<dbReference type="Gene3D" id="2.30.29.30">
    <property type="entry name" value="Pleckstrin-homology domain (PH domain)/Phosphotyrosine-binding domain (PTB)"/>
    <property type="match status" value="1"/>
</dbReference>
<feature type="compositionally biased region" description="Pro residues" evidence="6">
    <location>
        <begin position="83"/>
        <end position="93"/>
    </location>
</feature>
<comment type="function">
    <text evidence="5">Acts as a guanine nucleotide exchange factor (GEF) for RhoA and RhoB GTPases.</text>
</comment>
<dbReference type="SUPFAM" id="SSF50729">
    <property type="entry name" value="PH domain-like"/>
    <property type="match status" value="1"/>
</dbReference>
<evidence type="ECO:0000256" key="5">
    <source>
        <dbReference type="ARBA" id="ARBA00043905"/>
    </source>
</evidence>
<dbReference type="SMART" id="SM00233">
    <property type="entry name" value="PH"/>
    <property type="match status" value="1"/>
</dbReference>
<keyword evidence="2" id="KW-0963">Cytoplasm</keyword>
<dbReference type="InterPro" id="IPR051480">
    <property type="entry name" value="Endocytic_GEF_Adapter"/>
</dbReference>
<evidence type="ECO:0000313" key="9">
    <source>
        <dbReference type="EMBL" id="SBP03587.1"/>
    </source>
</evidence>
<reference evidence="9" key="1">
    <citation type="submission" date="2016-05" db="EMBL/GenBank/DDBJ databases">
        <authorList>
            <person name="Lavstsen T."/>
            <person name="Jespersen J.S."/>
        </authorList>
    </citation>
    <scope>NUCLEOTIDE SEQUENCE</scope>
    <source>
        <tissue evidence="9">Brain</tissue>
    </source>
</reference>
<dbReference type="FunFam" id="2.30.29.30:FF:000151">
    <property type="entry name" value="Rho guanine nucleotide exchange factor 3"/>
    <property type="match status" value="1"/>
</dbReference>
<feature type="domain" description="DH" evidence="8">
    <location>
        <begin position="154"/>
        <end position="336"/>
    </location>
</feature>
<evidence type="ECO:0000256" key="2">
    <source>
        <dbReference type="ARBA" id="ARBA00022490"/>
    </source>
</evidence>
<dbReference type="InterPro" id="IPR055251">
    <property type="entry name" value="SOS1_NGEF_PH"/>
</dbReference>
<organism evidence="9">
    <name type="scientific">Iconisemion striatum</name>
    <dbReference type="NCBI Taxonomy" id="60296"/>
    <lineage>
        <taxon>Eukaryota</taxon>
        <taxon>Metazoa</taxon>
        <taxon>Chordata</taxon>
        <taxon>Craniata</taxon>
        <taxon>Vertebrata</taxon>
        <taxon>Euteleostomi</taxon>
        <taxon>Actinopterygii</taxon>
        <taxon>Neopterygii</taxon>
        <taxon>Teleostei</taxon>
        <taxon>Neoteleostei</taxon>
        <taxon>Acanthomorphata</taxon>
        <taxon>Ovalentaria</taxon>
        <taxon>Atherinomorphae</taxon>
        <taxon>Cyprinodontiformes</taxon>
        <taxon>Nothobranchiidae</taxon>
        <taxon>Iconisemion</taxon>
    </lineage>
</organism>
<evidence type="ECO:0000256" key="3">
    <source>
        <dbReference type="ARBA" id="ARBA00022658"/>
    </source>
</evidence>
<evidence type="ECO:0000256" key="6">
    <source>
        <dbReference type="SAM" id="MobiDB-lite"/>
    </source>
</evidence>
<evidence type="ECO:0000259" key="7">
    <source>
        <dbReference type="PROSITE" id="PS50003"/>
    </source>
</evidence>
<dbReference type="PANTHER" id="PTHR46006:SF2">
    <property type="entry name" value="RHO GUANINE NUCLEOTIDE EXCHANGE FACTOR 3"/>
    <property type="match status" value="1"/>
</dbReference>
<dbReference type="InterPro" id="IPR044129">
    <property type="entry name" value="PH_RhoGEF3_XPLN"/>
</dbReference>
<sequence length="647" mass="72777">MMGCCLFIYYRKKRKQASRDADALSLCSLDINEPSTKRSKPVSKVTSLVNLLPPVKSTPLKRIGQTLQRSISFRNENRTGRTTPPPLPPPPPTSSIMKARVISATLSNPSSSMTASRVSIATGPTSKRRDSKLWSETFDVRLGAMQSLSPKEIKRQEAIFELTQGEQDLVEDLRLAKKAYHDPMLKLSIMTEQELNQIFGTLESLIPLHEDLLSQLRDARKPDGSTEHVGHILADWLPCLSSYTPYCSNQVKAKALLDQKKQDRRVQDFLQRCLQSPFSRKLDLWNFLDIPRSRLVKYPLLLREILKHTPNDHPDRQHLEEAMLMVQNVVADINRRTGESECQYYKDRLLYSEEGQRDELIDRTRTLNCHGELKNNRGLKLHVFLFQDVLVITRIVSLNNQPVSYQLCRQPIPIRQLDLEDLPDGEMRVGGSIRGAFSNNERTKNFFRVSYRAGGQLQTHCFQASDAFNKQQWINCIRQAKEAAELTGDQHVDAGLRGQIGTCNETGLSVCKDSGLELEAGLSLEEQAGLNGGEDLGLFKEDKVTEEGKPGAEVETSLFGDSGRCLELDGTSAMESETTTTADWKIDEGGETLILGDNDVPVSVSSSPFPTQEEEAFMEEEEEESSSKEEEQVSMDTGECVELTYRC</sequence>
<feature type="region of interest" description="Disordered" evidence="6">
    <location>
        <begin position="595"/>
        <end position="647"/>
    </location>
</feature>
<dbReference type="PROSITE" id="PS50003">
    <property type="entry name" value="PH_DOMAIN"/>
    <property type="match status" value="1"/>
</dbReference>
<feature type="region of interest" description="Disordered" evidence="6">
    <location>
        <begin position="63"/>
        <end position="95"/>
    </location>
</feature>
<dbReference type="Pfam" id="PF22697">
    <property type="entry name" value="SOS1_NGEF_PH"/>
    <property type="match status" value="1"/>
</dbReference>
<dbReference type="GO" id="GO:0005737">
    <property type="term" value="C:cytoplasm"/>
    <property type="evidence" value="ECO:0007669"/>
    <property type="project" value="UniProtKB-SubCell"/>
</dbReference>
<dbReference type="InterPro" id="IPR035899">
    <property type="entry name" value="DBL_dom_sf"/>
</dbReference>
<accession>A0A1A7WC51</accession>
<feature type="compositionally biased region" description="Acidic residues" evidence="6">
    <location>
        <begin position="612"/>
        <end position="624"/>
    </location>
</feature>
<dbReference type="Gene3D" id="1.20.900.10">
    <property type="entry name" value="Dbl homology (DH) domain"/>
    <property type="match status" value="1"/>
</dbReference>
<dbReference type="SMART" id="SM00325">
    <property type="entry name" value="RhoGEF"/>
    <property type="match status" value="1"/>
</dbReference>
<dbReference type="InterPro" id="IPR000219">
    <property type="entry name" value="DH_dom"/>
</dbReference>
<feature type="domain" description="PH" evidence="7">
    <location>
        <begin position="366"/>
        <end position="482"/>
    </location>
</feature>
<dbReference type="InterPro" id="IPR001331">
    <property type="entry name" value="GDS_CDC24_CS"/>
</dbReference>
<proteinExistence type="predicted"/>
<dbReference type="PROSITE" id="PS50010">
    <property type="entry name" value="DH_2"/>
    <property type="match status" value="1"/>
</dbReference>
<gene>
    <name evidence="9" type="primary">ARHGEF3</name>
</gene>
<dbReference type="AlphaFoldDB" id="A0A1A7WC51"/>
<keyword evidence="3" id="KW-0344">Guanine-nucleotide releasing factor</keyword>
<dbReference type="GO" id="GO:0005085">
    <property type="term" value="F:guanyl-nucleotide exchange factor activity"/>
    <property type="evidence" value="ECO:0007669"/>
    <property type="project" value="UniProtKB-KW"/>
</dbReference>
<dbReference type="PROSITE" id="PS00741">
    <property type="entry name" value="DH_1"/>
    <property type="match status" value="1"/>
</dbReference>
<name>A0A1A7WC51_9TELE</name>
<protein>
    <recommendedName>
        <fullName evidence="4">Rho guanine nucleotide exchange factor 3</fullName>
    </recommendedName>
</protein>
<evidence type="ECO:0000256" key="4">
    <source>
        <dbReference type="ARBA" id="ARBA00023847"/>
    </source>
</evidence>
<dbReference type="InterPro" id="IPR001849">
    <property type="entry name" value="PH_domain"/>
</dbReference>
<dbReference type="SUPFAM" id="SSF48065">
    <property type="entry name" value="DBL homology domain (DH-domain)"/>
    <property type="match status" value="1"/>
</dbReference>
<dbReference type="InterPro" id="IPR011993">
    <property type="entry name" value="PH-like_dom_sf"/>
</dbReference>